<dbReference type="GO" id="GO:0016874">
    <property type="term" value="F:ligase activity"/>
    <property type="evidence" value="ECO:0007669"/>
    <property type="project" value="UniProtKB-KW"/>
</dbReference>
<reference evidence="1 2" key="1">
    <citation type="submission" date="2019-06" db="EMBL/GenBank/DDBJ databases">
        <title>Sequencing the genomes of 1000 actinobacteria strains.</title>
        <authorList>
            <person name="Klenk H.-P."/>
        </authorList>
    </citation>
    <scope>NUCLEOTIDE SEQUENCE [LARGE SCALE GENOMIC DNA]</scope>
    <source>
        <strain evidence="1 2">DSM 18607</strain>
    </source>
</reference>
<dbReference type="Gene3D" id="3.90.1140.10">
    <property type="entry name" value="Cyclic phosphodiesterase"/>
    <property type="match status" value="1"/>
</dbReference>
<dbReference type="EMBL" id="VFMN01000001">
    <property type="protein sequence ID" value="TQJ09405.1"/>
    <property type="molecule type" value="Genomic_DNA"/>
</dbReference>
<dbReference type="PANTHER" id="PTHR40037:SF1">
    <property type="entry name" value="PHOSPHOESTERASE SAOUHSC_00951-RELATED"/>
    <property type="match status" value="1"/>
</dbReference>
<dbReference type="InterPro" id="IPR009097">
    <property type="entry name" value="Cyclic_Pdiesterase"/>
</dbReference>
<evidence type="ECO:0000313" key="2">
    <source>
        <dbReference type="Proteomes" id="UP000317893"/>
    </source>
</evidence>
<dbReference type="PANTHER" id="PTHR40037">
    <property type="entry name" value="PHOSPHOESTERASE YJCG-RELATED"/>
    <property type="match status" value="1"/>
</dbReference>
<dbReference type="Pfam" id="PF13563">
    <property type="entry name" value="2_5_RNA_ligase2"/>
    <property type="match status" value="1"/>
</dbReference>
<dbReference type="SUPFAM" id="SSF55144">
    <property type="entry name" value="LigT-like"/>
    <property type="match status" value="1"/>
</dbReference>
<proteinExistence type="predicted"/>
<keyword evidence="1" id="KW-0436">Ligase</keyword>
<accession>A0A542E268</accession>
<dbReference type="InterPro" id="IPR050580">
    <property type="entry name" value="2H_phosphoesterase_YjcG-like"/>
</dbReference>
<gene>
    <name evidence="1" type="ORF">FB458_2517</name>
</gene>
<protein>
    <submittedName>
        <fullName evidence="1">2'-5' RNA ligase</fullName>
    </submittedName>
</protein>
<organism evidence="1 2">
    <name type="scientific">Lapillicoccus jejuensis</name>
    <dbReference type="NCBI Taxonomy" id="402171"/>
    <lineage>
        <taxon>Bacteria</taxon>
        <taxon>Bacillati</taxon>
        <taxon>Actinomycetota</taxon>
        <taxon>Actinomycetes</taxon>
        <taxon>Micrococcales</taxon>
        <taxon>Intrasporangiaceae</taxon>
        <taxon>Lapillicoccus</taxon>
    </lineage>
</organism>
<comment type="caution">
    <text evidence="1">The sequence shown here is derived from an EMBL/GenBank/DDBJ whole genome shotgun (WGS) entry which is preliminary data.</text>
</comment>
<dbReference type="AlphaFoldDB" id="A0A542E268"/>
<name>A0A542E268_9MICO</name>
<sequence length="191" mass="20554">MAGMAAERVEADAGASVIGVSIPVPEPHATHLQAKRASYGDPLARLVPPHVTLLGPTAVDADERDSLVAHLEQVAARVSAFPMVLRGTGTFRPVSDVVFVQVARGISECEQLERAVRGERWGDPAAFPYHPHVTVAHDVPEDALDTAFDDLADWSVEFEVGGFHLYERRQDGTWVPLREFALAAAAVTGGR</sequence>
<dbReference type="Proteomes" id="UP000317893">
    <property type="component" value="Unassembled WGS sequence"/>
</dbReference>
<keyword evidence="2" id="KW-1185">Reference proteome</keyword>
<evidence type="ECO:0000313" key="1">
    <source>
        <dbReference type="EMBL" id="TQJ09405.1"/>
    </source>
</evidence>